<evidence type="ECO:0000256" key="7">
    <source>
        <dbReference type="ARBA" id="ARBA00049157"/>
    </source>
</evidence>
<organism evidence="14 15">
    <name type="scientific">Oligosphaera ethanolica</name>
    <dbReference type="NCBI Taxonomy" id="760260"/>
    <lineage>
        <taxon>Bacteria</taxon>
        <taxon>Pseudomonadati</taxon>
        <taxon>Lentisphaerota</taxon>
        <taxon>Oligosphaeria</taxon>
        <taxon>Oligosphaerales</taxon>
        <taxon>Oligosphaeraceae</taxon>
        <taxon>Oligosphaera</taxon>
    </lineage>
</organism>
<dbReference type="Pfam" id="PF00215">
    <property type="entry name" value="OMPdecase"/>
    <property type="match status" value="1"/>
</dbReference>
<feature type="active site" description="Proton donor" evidence="9">
    <location>
        <position position="61"/>
    </location>
</feature>
<feature type="binding site" evidence="9 11">
    <location>
        <position position="207"/>
    </location>
    <ligand>
        <name>substrate</name>
    </ligand>
</feature>
<dbReference type="PANTHER" id="PTHR32119:SF2">
    <property type="entry name" value="OROTIDINE 5'-PHOSPHATE DECARBOXYLASE"/>
    <property type="match status" value="1"/>
</dbReference>
<evidence type="ECO:0000256" key="9">
    <source>
        <dbReference type="HAMAP-Rule" id="MF_01200"/>
    </source>
</evidence>
<comment type="pathway">
    <text evidence="2 9 12">Pyrimidine metabolism; UMP biosynthesis via de novo pathway; UMP from orotate: step 2/2.</text>
</comment>
<feature type="active site" description="For OMPdecase activity" evidence="10">
    <location>
        <position position="59"/>
    </location>
</feature>
<dbReference type="FunFam" id="3.20.20.70:FF:000015">
    <property type="entry name" value="Orotidine 5'-phosphate decarboxylase"/>
    <property type="match status" value="1"/>
</dbReference>
<dbReference type="RefSeq" id="WP_307262782.1">
    <property type="nucleotide sequence ID" value="NZ_JAUSVL010000001.1"/>
</dbReference>
<dbReference type="HAMAP" id="MF_01200_B">
    <property type="entry name" value="OMPdecase_type1_B"/>
    <property type="match status" value="1"/>
</dbReference>
<feature type="binding site" evidence="9">
    <location>
        <begin position="59"/>
        <end position="68"/>
    </location>
    <ligand>
        <name>substrate</name>
    </ligand>
</feature>
<evidence type="ECO:0000256" key="3">
    <source>
        <dbReference type="ARBA" id="ARBA00011738"/>
    </source>
</evidence>
<sequence length="228" mass="23400">MSTTLMVALDVDSLAEAFAVVDRLGAEVSWYKVGKQLFTRLGPAVVQGLKDRGKKVFLDMKYHDIPNTVGQAVRSAAAIGADLCNVHASGGPAMLRAAAEAGHETGLTVVAVTVLTSMDAAELSAVGIAVTPAEQVLRLATLTRDCGLPGVVCSAQEIGLIREACGSDFLLVVPGIRPAGAGKGDQKRVMTPSEAAQAGAQYIVVGRPILAADDPAAAARAINAELRG</sequence>
<feature type="active site" description="For OMPdecase activity" evidence="10">
    <location>
        <position position="64"/>
    </location>
</feature>
<dbReference type="SMART" id="SM00934">
    <property type="entry name" value="OMPdecase"/>
    <property type="match status" value="1"/>
</dbReference>
<comment type="subunit">
    <text evidence="3 9">Homodimer.</text>
</comment>
<feature type="binding site" evidence="9 11">
    <location>
        <position position="177"/>
    </location>
    <ligand>
        <name>substrate</name>
    </ligand>
</feature>
<name>A0AAE3VI27_9BACT</name>
<dbReference type="Gene3D" id="3.20.20.70">
    <property type="entry name" value="Aldolase class I"/>
    <property type="match status" value="1"/>
</dbReference>
<dbReference type="InterPro" id="IPR001754">
    <property type="entry name" value="OMPdeCOase_dom"/>
</dbReference>
<dbReference type="GO" id="GO:0004590">
    <property type="term" value="F:orotidine-5'-phosphate decarboxylase activity"/>
    <property type="evidence" value="ECO:0007669"/>
    <property type="project" value="UniProtKB-UniRule"/>
</dbReference>
<evidence type="ECO:0000256" key="4">
    <source>
        <dbReference type="ARBA" id="ARBA00022793"/>
    </source>
</evidence>
<evidence type="ECO:0000256" key="1">
    <source>
        <dbReference type="ARBA" id="ARBA00002356"/>
    </source>
</evidence>
<evidence type="ECO:0000313" key="14">
    <source>
        <dbReference type="EMBL" id="MDQ0290834.1"/>
    </source>
</evidence>
<evidence type="ECO:0000256" key="8">
    <source>
        <dbReference type="ARBA" id="ARBA00061012"/>
    </source>
</evidence>
<dbReference type="InterPro" id="IPR014732">
    <property type="entry name" value="OMPdecase"/>
</dbReference>
<dbReference type="PROSITE" id="PS00156">
    <property type="entry name" value="OMPDECASE"/>
    <property type="match status" value="1"/>
</dbReference>
<keyword evidence="5 9" id="KW-0665">Pyrimidine biosynthesis</keyword>
<evidence type="ECO:0000259" key="13">
    <source>
        <dbReference type="SMART" id="SM00934"/>
    </source>
</evidence>
<dbReference type="InterPro" id="IPR011060">
    <property type="entry name" value="RibuloseP-bd_barrel"/>
</dbReference>
<dbReference type="GO" id="GO:0006207">
    <property type="term" value="P:'de novo' pyrimidine nucleobase biosynthetic process"/>
    <property type="evidence" value="ECO:0007669"/>
    <property type="project" value="InterPro"/>
</dbReference>
<comment type="catalytic activity">
    <reaction evidence="7 9 12">
        <text>orotidine 5'-phosphate + H(+) = UMP + CO2</text>
        <dbReference type="Rhea" id="RHEA:11596"/>
        <dbReference type="ChEBI" id="CHEBI:15378"/>
        <dbReference type="ChEBI" id="CHEBI:16526"/>
        <dbReference type="ChEBI" id="CHEBI:57538"/>
        <dbReference type="ChEBI" id="CHEBI:57865"/>
        <dbReference type="EC" id="4.1.1.23"/>
    </reaction>
</comment>
<accession>A0AAE3VI27</accession>
<feature type="active site" description="For OMPdecase activity" evidence="10">
    <location>
        <position position="61"/>
    </location>
</feature>
<feature type="binding site" evidence="9 11">
    <location>
        <position position="116"/>
    </location>
    <ligand>
        <name>substrate</name>
    </ligand>
</feature>
<comment type="similarity">
    <text evidence="8 9">Belongs to the OMP decarboxylase family. Type 1 subfamily.</text>
</comment>
<dbReference type="NCBIfam" id="TIGR01740">
    <property type="entry name" value="pyrF"/>
    <property type="match status" value="1"/>
</dbReference>
<comment type="caution">
    <text evidence="14">The sequence shown here is derived from an EMBL/GenBank/DDBJ whole genome shotgun (WGS) entry which is preliminary data.</text>
</comment>
<gene>
    <name evidence="9" type="primary">pyrF</name>
    <name evidence="14" type="ORF">J3R75_002941</name>
</gene>
<evidence type="ECO:0000256" key="6">
    <source>
        <dbReference type="ARBA" id="ARBA00023239"/>
    </source>
</evidence>
<evidence type="ECO:0000256" key="5">
    <source>
        <dbReference type="ARBA" id="ARBA00022975"/>
    </source>
</evidence>
<dbReference type="EC" id="4.1.1.23" evidence="9"/>
<dbReference type="AlphaFoldDB" id="A0AAE3VI27"/>
<evidence type="ECO:0000313" key="15">
    <source>
        <dbReference type="Proteomes" id="UP001238163"/>
    </source>
</evidence>
<dbReference type="EMBL" id="JAUSVL010000001">
    <property type="protein sequence ID" value="MDQ0290834.1"/>
    <property type="molecule type" value="Genomic_DNA"/>
</dbReference>
<protein>
    <recommendedName>
        <fullName evidence="9">Orotidine 5'-phosphate decarboxylase</fullName>
        <ecNumber evidence="9">4.1.1.23</ecNumber>
    </recommendedName>
    <alternativeName>
        <fullName evidence="9">OMP decarboxylase</fullName>
        <shortName evidence="9">OMPDCase</shortName>
        <shortName evidence="9">OMPdecase</shortName>
    </alternativeName>
</protein>
<dbReference type="PANTHER" id="PTHR32119">
    <property type="entry name" value="OROTIDINE 5'-PHOSPHATE DECARBOXYLASE"/>
    <property type="match status" value="1"/>
</dbReference>
<evidence type="ECO:0000256" key="10">
    <source>
        <dbReference type="PIRSR" id="PIRSR614732-1"/>
    </source>
</evidence>
<dbReference type="InterPro" id="IPR047596">
    <property type="entry name" value="OMPdecase_bac"/>
</dbReference>
<dbReference type="SUPFAM" id="SSF51366">
    <property type="entry name" value="Ribulose-phoshate binding barrel"/>
    <property type="match status" value="1"/>
</dbReference>
<dbReference type="GO" id="GO:0005829">
    <property type="term" value="C:cytosol"/>
    <property type="evidence" value="ECO:0007669"/>
    <property type="project" value="TreeGrafter"/>
</dbReference>
<dbReference type="InterPro" id="IPR013785">
    <property type="entry name" value="Aldolase_TIM"/>
</dbReference>
<keyword evidence="4 9" id="KW-0210">Decarboxylase</keyword>
<feature type="binding site" evidence="9 11">
    <location>
        <position position="206"/>
    </location>
    <ligand>
        <name>substrate</name>
    </ligand>
</feature>
<dbReference type="InterPro" id="IPR018089">
    <property type="entry name" value="OMPdecase_AS"/>
</dbReference>
<keyword evidence="15" id="KW-1185">Reference proteome</keyword>
<keyword evidence="6 9" id="KW-0456">Lyase</keyword>
<dbReference type="NCBIfam" id="NF001273">
    <property type="entry name" value="PRK00230.1"/>
    <property type="match status" value="1"/>
</dbReference>
<reference evidence="14" key="1">
    <citation type="submission" date="2023-07" db="EMBL/GenBank/DDBJ databases">
        <title>Genomic Encyclopedia of Type Strains, Phase IV (KMG-IV): sequencing the most valuable type-strain genomes for metagenomic binning, comparative biology and taxonomic classification.</title>
        <authorList>
            <person name="Goeker M."/>
        </authorList>
    </citation>
    <scope>NUCLEOTIDE SEQUENCE</scope>
    <source>
        <strain evidence="14">DSM 24202</strain>
    </source>
</reference>
<proteinExistence type="inferred from homology"/>
<dbReference type="Proteomes" id="UP001238163">
    <property type="component" value="Unassembled WGS sequence"/>
</dbReference>
<evidence type="ECO:0000256" key="11">
    <source>
        <dbReference type="PIRSR" id="PIRSR614732-2"/>
    </source>
</evidence>
<feature type="domain" description="Orotidine 5'-phosphate decarboxylase" evidence="13">
    <location>
        <begin position="4"/>
        <end position="222"/>
    </location>
</feature>
<comment type="function">
    <text evidence="1 9">Catalyzes the decarboxylation of orotidine 5'-monophosphate (OMP) to uridine 5'-monophosphate (UMP).</text>
</comment>
<evidence type="ECO:0000256" key="2">
    <source>
        <dbReference type="ARBA" id="ARBA00004861"/>
    </source>
</evidence>
<dbReference type="CDD" id="cd04725">
    <property type="entry name" value="OMP_decarboxylase_like"/>
    <property type="match status" value="1"/>
</dbReference>
<feature type="binding site" evidence="9 11">
    <location>
        <position position="10"/>
    </location>
    <ligand>
        <name>substrate</name>
    </ligand>
</feature>
<feature type="binding site" evidence="9 11">
    <location>
        <position position="186"/>
    </location>
    <ligand>
        <name>substrate</name>
    </ligand>
</feature>
<evidence type="ECO:0000256" key="12">
    <source>
        <dbReference type="RuleBase" id="RU000512"/>
    </source>
</evidence>
<dbReference type="GO" id="GO:0044205">
    <property type="term" value="P:'de novo' UMP biosynthetic process"/>
    <property type="evidence" value="ECO:0007669"/>
    <property type="project" value="UniProtKB-UniRule"/>
</dbReference>
<feature type="binding site" evidence="9 11">
    <location>
        <position position="32"/>
    </location>
    <ligand>
        <name>substrate</name>
    </ligand>
</feature>